<keyword evidence="5" id="KW-1185">Reference proteome</keyword>
<evidence type="ECO:0000256" key="2">
    <source>
        <dbReference type="SAM" id="SignalP"/>
    </source>
</evidence>
<comment type="caution">
    <text evidence="4">The sequence shown here is derived from an EMBL/GenBank/DDBJ whole genome shotgun (WGS) entry which is preliminary data.</text>
</comment>
<dbReference type="InterPro" id="IPR002889">
    <property type="entry name" value="WSC_carb-bd"/>
</dbReference>
<dbReference type="Proteomes" id="UP000036947">
    <property type="component" value="Unassembled WGS sequence"/>
</dbReference>
<feature type="chain" id="PRO_5005544561" description="WSC domain-containing protein" evidence="2">
    <location>
        <begin position="18"/>
        <end position="431"/>
    </location>
</feature>
<accession>A0A0L0MYE7</accession>
<evidence type="ECO:0000313" key="5">
    <source>
        <dbReference type="Proteomes" id="UP000036947"/>
    </source>
</evidence>
<dbReference type="AlphaFoldDB" id="A0A0L0MYE7"/>
<reference evidence="4 5" key="1">
    <citation type="journal article" date="2015" name="BMC Genomics">
        <title>The genome of the truffle-parasite Tolypocladium ophioglossoides and the evolution of antifungal peptaibiotics.</title>
        <authorList>
            <person name="Quandt C.A."/>
            <person name="Bushley K.E."/>
            <person name="Spatafora J.W."/>
        </authorList>
    </citation>
    <scope>NUCLEOTIDE SEQUENCE [LARGE SCALE GENOMIC DNA]</scope>
    <source>
        <strain evidence="4 5">CBS 100239</strain>
    </source>
</reference>
<sequence>MRCSVLLALGAGQVALAAAPFNNETTTSGGRGPQPTRRPPPGGNSLPPQVGDFELYGCAGSSAGFPTFRKIVSTDDLTLEFCAASCPTRFFGTYDTDCYCGEELDQATTRRVVPEMCDIPCPGDRRESCGGRAGPGLSRRQSVPLTVVLSVYVRRGPTMTEPPITKTITRTTTGTITSCPPHFPHCPVGSRTTDVVTVTTEICPIPDFHKKKIVCFGDHCAPERPCDKCEHHRIVCQGERCRPEVCDNKEDWGKLVICKDDECRFSQCEGEECRRKIVCFDGKCAHERCFGNECEKKFVCHGEECKHEQCFGNECHKKFVCHDEDCKPEPPCDDRCRPEPPCHEKECKPQHHCEKKCPIPPPPKPEHKPEHHVPPPPHPPPPPMPKPTGGRGKEASPQPSGEWPPVQVAGSDRTAAAFNFLGAAVGLIFML</sequence>
<gene>
    <name evidence="4" type="ORF">TOPH_08435</name>
</gene>
<proteinExistence type="predicted"/>
<organism evidence="4 5">
    <name type="scientific">Tolypocladium ophioglossoides (strain CBS 100239)</name>
    <name type="common">Snaketongue truffleclub</name>
    <name type="synonym">Elaphocordyceps ophioglossoides</name>
    <dbReference type="NCBI Taxonomy" id="1163406"/>
    <lineage>
        <taxon>Eukaryota</taxon>
        <taxon>Fungi</taxon>
        <taxon>Dikarya</taxon>
        <taxon>Ascomycota</taxon>
        <taxon>Pezizomycotina</taxon>
        <taxon>Sordariomycetes</taxon>
        <taxon>Hypocreomycetidae</taxon>
        <taxon>Hypocreales</taxon>
        <taxon>Ophiocordycipitaceae</taxon>
        <taxon>Tolypocladium</taxon>
    </lineage>
</organism>
<dbReference type="STRING" id="1163406.A0A0L0MYE7"/>
<feature type="signal peptide" evidence="2">
    <location>
        <begin position="1"/>
        <end position="17"/>
    </location>
</feature>
<dbReference type="Pfam" id="PF01822">
    <property type="entry name" value="WSC"/>
    <property type="match status" value="1"/>
</dbReference>
<name>A0A0L0MYE7_TOLOC</name>
<protein>
    <recommendedName>
        <fullName evidence="3">WSC domain-containing protein</fullName>
    </recommendedName>
</protein>
<feature type="compositionally biased region" description="Basic and acidic residues" evidence="1">
    <location>
        <begin position="364"/>
        <end position="373"/>
    </location>
</feature>
<evidence type="ECO:0000313" key="4">
    <source>
        <dbReference type="EMBL" id="KND86918.1"/>
    </source>
</evidence>
<dbReference type="OrthoDB" id="2019572at2759"/>
<feature type="region of interest" description="Disordered" evidence="1">
    <location>
        <begin position="363"/>
        <end position="408"/>
    </location>
</feature>
<feature type="region of interest" description="Disordered" evidence="1">
    <location>
        <begin position="22"/>
        <end position="46"/>
    </location>
</feature>
<dbReference type="EMBL" id="LFRF01000045">
    <property type="protein sequence ID" value="KND86918.1"/>
    <property type="molecule type" value="Genomic_DNA"/>
</dbReference>
<feature type="compositionally biased region" description="Pro residues" evidence="1">
    <location>
        <begin position="374"/>
        <end position="386"/>
    </location>
</feature>
<feature type="domain" description="WSC" evidence="3">
    <location>
        <begin position="52"/>
        <end position="141"/>
    </location>
</feature>
<evidence type="ECO:0000259" key="3">
    <source>
        <dbReference type="PROSITE" id="PS51212"/>
    </source>
</evidence>
<evidence type="ECO:0000256" key="1">
    <source>
        <dbReference type="SAM" id="MobiDB-lite"/>
    </source>
</evidence>
<keyword evidence="2" id="KW-0732">Signal</keyword>
<dbReference type="PROSITE" id="PS51212">
    <property type="entry name" value="WSC"/>
    <property type="match status" value="1"/>
</dbReference>